<feature type="region of interest" description="Disordered" evidence="6">
    <location>
        <begin position="20"/>
        <end position="51"/>
    </location>
</feature>
<dbReference type="PROSITE" id="PS51935">
    <property type="entry name" value="NLPC_P60"/>
    <property type="match status" value="1"/>
</dbReference>
<keyword evidence="2" id="KW-0645">Protease</keyword>
<reference evidence="8 9" key="1">
    <citation type="journal article" date="2015" name="Stand. Genomic Sci.">
        <title>Genomic Encyclopedia of Bacterial and Archaeal Type Strains, Phase III: the genomes of soil and plant-associated and newly described type strains.</title>
        <authorList>
            <person name="Whitman W.B."/>
            <person name="Woyke T."/>
            <person name="Klenk H.P."/>
            <person name="Zhou Y."/>
            <person name="Lilburn T.G."/>
            <person name="Beck B.J."/>
            <person name="De Vos P."/>
            <person name="Vandamme P."/>
            <person name="Eisen J.A."/>
            <person name="Garrity G."/>
            <person name="Hugenholtz P."/>
            <person name="Kyrpides N.C."/>
        </authorList>
    </citation>
    <scope>NUCLEOTIDE SEQUENCE [LARGE SCALE GENOMIC DNA]</scope>
    <source>
        <strain evidence="8 9">VKM Ac-2538</strain>
    </source>
</reference>
<evidence type="ECO:0000259" key="7">
    <source>
        <dbReference type="PROSITE" id="PS51935"/>
    </source>
</evidence>
<comment type="caution">
    <text evidence="8">The sequence shown here is derived from an EMBL/GenBank/DDBJ whole genome shotgun (WGS) entry which is preliminary data.</text>
</comment>
<organism evidence="8 9">
    <name type="scientific">Kribbella orskensis</name>
    <dbReference type="NCBI Taxonomy" id="2512216"/>
    <lineage>
        <taxon>Bacteria</taxon>
        <taxon>Bacillati</taxon>
        <taxon>Actinomycetota</taxon>
        <taxon>Actinomycetes</taxon>
        <taxon>Propionibacteriales</taxon>
        <taxon>Kribbellaceae</taxon>
        <taxon>Kribbella</taxon>
    </lineage>
</organism>
<feature type="compositionally biased region" description="Basic residues" evidence="6">
    <location>
        <begin position="344"/>
        <end position="353"/>
    </location>
</feature>
<dbReference type="Gene3D" id="3.90.1720.10">
    <property type="entry name" value="endopeptidase domain like (from Nostoc punctiforme)"/>
    <property type="match status" value="1"/>
</dbReference>
<accession>A0ABY2BKK8</accession>
<dbReference type="GO" id="GO:0016787">
    <property type="term" value="F:hydrolase activity"/>
    <property type="evidence" value="ECO:0007669"/>
    <property type="project" value="UniProtKB-KW"/>
</dbReference>
<sequence>MGLQAPSVTYVVQEDQSSRTLGKGFATGGRKYPMRTPTGATSGQRDTSTGKTGRALLSGVLAVSLAGTMALIPVPAQADPKPPVIPSQSTVDAAKRAAAAKAALVATIEQQLAAANDRLERLGIESGKADEAYNGAMYRLQQAKTDAAAAADRAKKAEQTLAAQRRQIGRFAAASYQGGGDLAKIGPLLTSEGPQQLLDSAGAARSVSQAMQGSFLRFTATQVVSNAFKVQADQAVTKVKAATDEAAKAKAAAEAAEANQAAAVTAIGVQRKQQIAQLATLRNTSVQVAEQRQRGLEELARQRAAALAAKKAEELRKRIAVREAAERAREAAEKAREERENKARNQHKAKPPKHQPDRGGTGKGTSTSTGTGTGGNDNGGGSGHNSRGARAAVDFALSQLGEMYLWGAAGPDRWDCSGLTMAAWQRAGVELSHYSVAQYEQTKRISEDELRPGDLIFWAENANDPGTIFHVAMYLGGGRMVHAPRTGKPVRIDSVYYWESPDFFGRP</sequence>
<feature type="coiled-coil region" evidence="5">
    <location>
        <begin position="105"/>
        <end position="167"/>
    </location>
</feature>
<comment type="similarity">
    <text evidence="1">Belongs to the peptidase C40 family.</text>
</comment>
<evidence type="ECO:0000256" key="6">
    <source>
        <dbReference type="SAM" id="MobiDB-lite"/>
    </source>
</evidence>
<keyword evidence="9" id="KW-1185">Reference proteome</keyword>
<dbReference type="InterPro" id="IPR000064">
    <property type="entry name" value="NLP_P60_dom"/>
</dbReference>
<evidence type="ECO:0000256" key="3">
    <source>
        <dbReference type="ARBA" id="ARBA00022801"/>
    </source>
</evidence>
<protein>
    <submittedName>
        <fullName evidence="8">Cell wall-associated NlpC family hydrolase</fullName>
    </submittedName>
</protein>
<dbReference type="EMBL" id="SLWM01000006">
    <property type="protein sequence ID" value="TCO22869.1"/>
    <property type="molecule type" value="Genomic_DNA"/>
</dbReference>
<feature type="coiled-coil region" evidence="5">
    <location>
        <begin position="232"/>
        <end position="259"/>
    </location>
</feature>
<dbReference type="InterPro" id="IPR051794">
    <property type="entry name" value="PG_Endopeptidase_C40"/>
</dbReference>
<feature type="compositionally biased region" description="Gly residues" evidence="6">
    <location>
        <begin position="371"/>
        <end position="383"/>
    </location>
</feature>
<dbReference type="PANTHER" id="PTHR47359:SF3">
    <property type="entry name" value="NLP_P60 DOMAIN-CONTAINING PROTEIN-RELATED"/>
    <property type="match status" value="1"/>
</dbReference>
<dbReference type="PANTHER" id="PTHR47359">
    <property type="entry name" value="PEPTIDOGLYCAN DL-ENDOPEPTIDASE CWLO"/>
    <property type="match status" value="1"/>
</dbReference>
<dbReference type="SUPFAM" id="SSF54001">
    <property type="entry name" value="Cysteine proteinases"/>
    <property type="match status" value="1"/>
</dbReference>
<evidence type="ECO:0000256" key="4">
    <source>
        <dbReference type="ARBA" id="ARBA00022807"/>
    </source>
</evidence>
<keyword evidence="4" id="KW-0788">Thiol protease</keyword>
<evidence type="ECO:0000313" key="9">
    <source>
        <dbReference type="Proteomes" id="UP000295818"/>
    </source>
</evidence>
<keyword evidence="5" id="KW-0175">Coiled coil</keyword>
<dbReference type="Proteomes" id="UP000295818">
    <property type="component" value="Unassembled WGS sequence"/>
</dbReference>
<evidence type="ECO:0000256" key="2">
    <source>
        <dbReference type="ARBA" id="ARBA00022670"/>
    </source>
</evidence>
<keyword evidence="3 8" id="KW-0378">Hydrolase</keyword>
<feature type="compositionally biased region" description="Polar residues" evidence="6">
    <location>
        <begin position="38"/>
        <end position="51"/>
    </location>
</feature>
<proteinExistence type="inferred from homology"/>
<name>A0ABY2BKK8_9ACTN</name>
<evidence type="ECO:0000256" key="5">
    <source>
        <dbReference type="SAM" id="Coils"/>
    </source>
</evidence>
<evidence type="ECO:0000256" key="1">
    <source>
        <dbReference type="ARBA" id="ARBA00007074"/>
    </source>
</evidence>
<feature type="compositionally biased region" description="Basic and acidic residues" evidence="6">
    <location>
        <begin position="330"/>
        <end position="343"/>
    </location>
</feature>
<feature type="domain" description="NlpC/P60" evidence="7">
    <location>
        <begin position="386"/>
        <end position="507"/>
    </location>
</feature>
<feature type="region of interest" description="Disordered" evidence="6">
    <location>
        <begin position="330"/>
        <end position="387"/>
    </location>
</feature>
<gene>
    <name evidence="8" type="ORF">EV644_106177</name>
</gene>
<evidence type="ECO:0000313" key="8">
    <source>
        <dbReference type="EMBL" id="TCO22869.1"/>
    </source>
</evidence>
<dbReference type="InterPro" id="IPR038765">
    <property type="entry name" value="Papain-like_cys_pep_sf"/>
</dbReference>
<dbReference type="Pfam" id="PF00877">
    <property type="entry name" value="NLPC_P60"/>
    <property type="match status" value="1"/>
</dbReference>